<comment type="caution">
    <text evidence="4">The sequence shown here is derived from an EMBL/GenBank/DDBJ whole genome shotgun (WGS) entry which is preliminary data.</text>
</comment>
<keyword evidence="2" id="KW-0732">Signal</keyword>
<dbReference type="InterPro" id="IPR002048">
    <property type="entry name" value="EF_hand_dom"/>
</dbReference>
<dbReference type="SMART" id="SM00054">
    <property type="entry name" value="EFh"/>
    <property type="match status" value="3"/>
</dbReference>
<dbReference type="Gene3D" id="1.10.238.10">
    <property type="entry name" value="EF-hand"/>
    <property type="match status" value="2"/>
</dbReference>
<accession>A0A917ALJ0</accession>
<dbReference type="Proteomes" id="UP000606730">
    <property type="component" value="Unassembled WGS sequence"/>
</dbReference>
<evidence type="ECO:0000256" key="1">
    <source>
        <dbReference type="SAM" id="MobiDB-lite"/>
    </source>
</evidence>
<dbReference type="InterPro" id="IPR018247">
    <property type="entry name" value="EF_Hand_1_Ca_BS"/>
</dbReference>
<dbReference type="PROSITE" id="PS00018">
    <property type="entry name" value="EF_HAND_1"/>
    <property type="match status" value="3"/>
</dbReference>
<feature type="domain" description="EF-hand" evidence="3">
    <location>
        <begin position="133"/>
        <end position="161"/>
    </location>
</feature>
<feature type="region of interest" description="Disordered" evidence="1">
    <location>
        <begin position="123"/>
        <end position="146"/>
    </location>
</feature>
<dbReference type="Pfam" id="PF13499">
    <property type="entry name" value="EF-hand_7"/>
    <property type="match status" value="1"/>
</dbReference>
<name>A0A917ALJ0_9RHOB</name>
<dbReference type="InterPro" id="IPR011992">
    <property type="entry name" value="EF-hand-dom_pair"/>
</dbReference>
<dbReference type="RefSeq" id="WP_095595570.1">
    <property type="nucleotide sequence ID" value="NZ_BMKN01000003.1"/>
</dbReference>
<organism evidence="4 5">
    <name type="scientific">Actibacterium pelagium</name>
    <dbReference type="NCBI Taxonomy" id="2029103"/>
    <lineage>
        <taxon>Bacteria</taxon>
        <taxon>Pseudomonadati</taxon>
        <taxon>Pseudomonadota</taxon>
        <taxon>Alphaproteobacteria</taxon>
        <taxon>Rhodobacterales</taxon>
        <taxon>Roseobacteraceae</taxon>
        <taxon>Actibacterium</taxon>
    </lineage>
</organism>
<feature type="chain" id="PRO_5037343261" description="EF-hand domain-containing protein" evidence="2">
    <location>
        <begin position="28"/>
        <end position="170"/>
    </location>
</feature>
<protein>
    <recommendedName>
        <fullName evidence="3">EF-hand domain-containing protein</fullName>
    </recommendedName>
</protein>
<gene>
    <name evidence="4" type="ORF">GCM10011517_29220</name>
</gene>
<sequence length="170" mass="18161">MKTSSKKVLGATLVASILAAAAIPAIAQPGEGAGHRGGKFGPIIFSELDSNGDGFLTQEEMDARKAAKFAEIDTNGDGQLSADEIVASHERADDERRARRAGRMIEALDTNDDGLISAEEMAAHEGGKRRGGNLFERADADDDGQISEEEFQTAMSKMQKRFGQGGKKRH</sequence>
<dbReference type="OrthoDB" id="5470953at2"/>
<feature type="signal peptide" evidence="2">
    <location>
        <begin position="1"/>
        <end position="27"/>
    </location>
</feature>
<dbReference type="GO" id="GO:0005509">
    <property type="term" value="F:calcium ion binding"/>
    <property type="evidence" value="ECO:0007669"/>
    <property type="project" value="InterPro"/>
</dbReference>
<reference evidence="4" key="1">
    <citation type="journal article" date="2014" name="Int. J. Syst. Evol. Microbiol.">
        <title>Complete genome sequence of Corynebacterium casei LMG S-19264T (=DSM 44701T), isolated from a smear-ripened cheese.</title>
        <authorList>
            <consortium name="US DOE Joint Genome Institute (JGI-PGF)"/>
            <person name="Walter F."/>
            <person name="Albersmeier A."/>
            <person name="Kalinowski J."/>
            <person name="Ruckert C."/>
        </authorList>
    </citation>
    <scope>NUCLEOTIDE SEQUENCE</scope>
    <source>
        <strain evidence="4">CGMCC 1.16012</strain>
    </source>
</reference>
<feature type="domain" description="EF-hand" evidence="3">
    <location>
        <begin position="60"/>
        <end position="95"/>
    </location>
</feature>
<dbReference type="SUPFAM" id="SSF47473">
    <property type="entry name" value="EF-hand"/>
    <property type="match status" value="1"/>
</dbReference>
<dbReference type="PANTHER" id="PTHR10827">
    <property type="entry name" value="RETICULOCALBIN"/>
    <property type="match status" value="1"/>
</dbReference>
<dbReference type="PANTHER" id="PTHR10827:SF85">
    <property type="entry name" value="CALCIUM-BINDING PROTEIN"/>
    <property type="match status" value="1"/>
</dbReference>
<dbReference type="Pfam" id="PF00036">
    <property type="entry name" value="EF-hand_1"/>
    <property type="match status" value="1"/>
</dbReference>
<evidence type="ECO:0000259" key="3">
    <source>
        <dbReference type="PROSITE" id="PS50222"/>
    </source>
</evidence>
<dbReference type="EMBL" id="BMKN01000003">
    <property type="protein sequence ID" value="GGE59798.1"/>
    <property type="molecule type" value="Genomic_DNA"/>
</dbReference>
<dbReference type="AlphaFoldDB" id="A0A917ALJ0"/>
<dbReference type="PROSITE" id="PS50222">
    <property type="entry name" value="EF_HAND_2"/>
    <property type="match status" value="2"/>
</dbReference>
<proteinExistence type="predicted"/>
<reference evidence="4" key="2">
    <citation type="submission" date="2020-09" db="EMBL/GenBank/DDBJ databases">
        <authorList>
            <person name="Sun Q."/>
            <person name="Zhou Y."/>
        </authorList>
    </citation>
    <scope>NUCLEOTIDE SEQUENCE</scope>
    <source>
        <strain evidence="4">CGMCC 1.16012</strain>
    </source>
</reference>
<evidence type="ECO:0000256" key="2">
    <source>
        <dbReference type="SAM" id="SignalP"/>
    </source>
</evidence>
<keyword evidence="5" id="KW-1185">Reference proteome</keyword>
<evidence type="ECO:0000313" key="4">
    <source>
        <dbReference type="EMBL" id="GGE59798.1"/>
    </source>
</evidence>
<dbReference type="Pfam" id="PF13202">
    <property type="entry name" value="EF-hand_5"/>
    <property type="match status" value="1"/>
</dbReference>
<evidence type="ECO:0000313" key="5">
    <source>
        <dbReference type="Proteomes" id="UP000606730"/>
    </source>
</evidence>